<dbReference type="GeneID" id="35441936"/>
<dbReference type="InterPro" id="IPR057403">
    <property type="entry name" value="Beta-prop_Aladin"/>
</dbReference>
<dbReference type="GO" id="GO:0005643">
    <property type="term" value="C:nuclear pore"/>
    <property type="evidence" value="ECO:0007669"/>
    <property type="project" value="TreeGrafter"/>
</dbReference>
<dbReference type="PANTHER" id="PTHR14494:SF0">
    <property type="entry name" value="ALADIN"/>
    <property type="match status" value="1"/>
</dbReference>
<accession>A0A2G4T7A2</accession>
<evidence type="ECO:0000313" key="2">
    <source>
        <dbReference type="EMBL" id="PHZ16892.1"/>
    </source>
</evidence>
<dbReference type="RefSeq" id="XP_023470600.1">
    <property type="nucleotide sequence ID" value="XM_023610946.1"/>
</dbReference>
<dbReference type="GO" id="GO:0006913">
    <property type="term" value="P:nucleocytoplasmic transport"/>
    <property type="evidence" value="ECO:0007669"/>
    <property type="project" value="TreeGrafter"/>
</dbReference>
<dbReference type="SMART" id="SM00320">
    <property type="entry name" value="WD40"/>
    <property type="match status" value="4"/>
</dbReference>
<dbReference type="Gene3D" id="2.130.10.10">
    <property type="entry name" value="YVTN repeat-like/Quinoprotein amine dehydrogenase"/>
    <property type="match status" value="2"/>
</dbReference>
<dbReference type="SUPFAM" id="SSF101908">
    <property type="entry name" value="Putative isomerase YbhE"/>
    <property type="match status" value="1"/>
</dbReference>
<evidence type="ECO:0000259" key="1">
    <source>
        <dbReference type="Pfam" id="PF25460"/>
    </source>
</evidence>
<keyword evidence="3" id="KW-1185">Reference proteome</keyword>
<dbReference type="InterPro" id="IPR001680">
    <property type="entry name" value="WD40_rpt"/>
</dbReference>
<dbReference type="Proteomes" id="UP000242254">
    <property type="component" value="Unassembled WGS sequence"/>
</dbReference>
<proteinExistence type="predicted"/>
<dbReference type="STRING" id="1340429.A0A2G4T7A2"/>
<dbReference type="PANTHER" id="PTHR14494">
    <property type="entry name" value="ALADIN/ADRACALIN/AAAS"/>
    <property type="match status" value="1"/>
</dbReference>
<name>A0A2G4T7A2_RHIZD</name>
<organism evidence="2 3">
    <name type="scientific">Rhizopus microsporus ATCC 52813</name>
    <dbReference type="NCBI Taxonomy" id="1340429"/>
    <lineage>
        <taxon>Eukaryota</taxon>
        <taxon>Fungi</taxon>
        <taxon>Fungi incertae sedis</taxon>
        <taxon>Mucoromycota</taxon>
        <taxon>Mucoromycotina</taxon>
        <taxon>Mucoromycetes</taxon>
        <taxon>Mucorales</taxon>
        <taxon>Mucorineae</taxon>
        <taxon>Rhizopodaceae</taxon>
        <taxon>Rhizopus</taxon>
    </lineage>
</organism>
<protein>
    <submittedName>
        <fullName evidence="2">WD40 repeat-like protein</fullName>
    </submittedName>
</protein>
<reference evidence="2 3" key="1">
    <citation type="journal article" date="2016" name="Proc. Natl. Acad. Sci. U.S.A.">
        <title>Lipid metabolic changes in an early divergent fungus govern the establishment of a mutualistic symbiosis with endobacteria.</title>
        <authorList>
            <person name="Lastovetsky O.A."/>
            <person name="Gaspar M.L."/>
            <person name="Mondo S.J."/>
            <person name="LaButti K.M."/>
            <person name="Sandor L."/>
            <person name="Grigoriev I.V."/>
            <person name="Henry S.A."/>
            <person name="Pawlowska T.E."/>
        </authorList>
    </citation>
    <scope>NUCLEOTIDE SEQUENCE [LARGE SCALE GENOMIC DNA]</scope>
    <source>
        <strain evidence="2 3">ATCC 52813</strain>
    </source>
</reference>
<dbReference type="EMBL" id="KZ303842">
    <property type="protein sequence ID" value="PHZ16892.1"/>
    <property type="molecule type" value="Genomic_DNA"/>
</dbReference>
<sequence>MQYTIPDQNHGTVAEHNGDIINVENNESDVKSTVLNNKIPLYPSIQFKPIENQASDYVNTAPSKEFNMFEAKYNELTQSIETYIKKSLNTIEQTNAYATAKRIYDYVNKSYFKVETGLPSDIQISSDGIFKSISWHPHQEILAVADRADRIYLYTKQETTWKCQVLEHVLMKDIRCIEWKPKATGTLAVGCKAGVCVWNISIHLNYISNTGIWYHPAASMQHLEYPEQECVTAIAWDPSPGSHLLAIASSASSALIIHDMLLNRTVALKRYGKGNTIVRWSNDGKWLFVGGTAGVSRIWSSATWASKQLKNPPGLWVQAACWLPDNMTLLYSMKSKNDIHALCLSGPTFKQDVWDIKMITVHSAAISDSASHTGNTIQDIAIDRRYGQRIAVFFENSPIINLYNVQLSPLNIRERKAFHQIGYIRGAQVEYGNKGSIHVSALKNETKPLHISFSSFYKQGAVLAIAWDNGVITFVTHNLKITLANLC</sequence>
<dbReference type="InterPro" id="IPR045139">
    <property type="entry name" value="Aladin"/>
</dbReference>
<dbReference type="AlphaFoldDB" id="A0A2G4T7A2"/>
<dbReference type="Pfam" id="PF25460">
    <property type="entry name" value="Beta-prop_Aladin"/>
    <property type="match status" value="1"/>
</dbReference>
<dbReference type="InterPro" id="IPR015943">
    <property type="entry name" value="WD40/YVTN_repeat-like_dom_sf"/>
</dbReference>
<feature type="domain" description="Aladin seven-bladed propeller" evidence="1">
    <location>
        <begin position="128"/>
        <end position="475"/>
    </location>
</feature>
<evidence type="ECO:0000313" key="3">
    <source>
        <dbReference type="Proteomes" id="UP000242254"/>
    </source>
</evidence>
<gene>
    <name evidence="2" type="ORF">RHIMIDRAFT_252365</name>
</gene>